<dbReference type="OrthoDB" id="8197458at2759"/>
<feature type="region of interest" description="Disordered" evidence="1">
    <location>
        <begin position="161"/>
        <end position="200"/>
    </location>
</feature>
<reference evidence="2" key="2">
    <citation type="submission" date="2007-04" db="EMBL/GenBank/DDBJ databases">
        <title>The genome of the human body louse.</title>
        <authorList>
            <consortium name="The Human Body Louse Genome Consortium"/>
            <person name="Kirkness E."/>
            <person name="Walenz B."/>
            <person name="Hass B."/>
            <person name="Bruggner R."/>
            <person name="Strausberg R."/>
        </authorList>
    </citation>
    <scope>NUCLEOTIDE SEQUENCE</scope>
    <source>
        <strain evidence="2">USDA</strain>
    </source>
</reference>
<protein>
    <submittedName>
        <fullName evidence="2 3">Uncharacterized protein</fullName>
    </submittedName>
</protein>
<dbReference type="EMBL" id="DS235219">
    <property type="protein sequence ID" value="EEB13429.1"/>
    <property type="molecule type" value="Genomic_DNA"/>
</dbReference>
<dbReference type="EMBL" id="AAZO01002774">
    <property type="status" value="NOT_ANNOTATED_CDS"/>
    <property type="molecule type" value="Genomic_DNA"/>
</dbReference>
<dbReference type="RefSeq" id="XP_002426167.1">
    <property type="nucleotide sequence ID" value="XM_002426122.1"/>
</dbReference>
<accession>E0VJ73</accession>
<dbReference type="InParanoid" id="E0VJ73"/>
<dbReference type="CTD" id="8230701"/>
<sequence>MKAFCSGEKEKRKKKKSTKYMESLRHLTSQSECDSATLTATGCVFWFPLLPSPTTWTCHIITAADPSLKEIACQTSAAYSSTSPRSEAESPSAGAPSPFVPHDINSCGCVEGVPAANSPPTMTMDGLETLPPHRPQSALLLSESAAFNVLSFDTCLYKGTSSGPPGGSPVPAASGESTNSEPAAPEPQHGDLNTPVTTSGDIPTFFGPSTVVEPPPITGETFQTQAIIWKESI</sequence>
<keyword evidence="4" id="KW-1185">Reference proteome</keyword>
<organism>
    <name type="scientific">Pediculus humanus subsp. corporis</name>
    <name type="common">Body louse</name>
    <dbReference type="NCBI Taxonomy" id="121224"/>
    <lineage>
        <taxon>Eukaryota</taxon>
        <taxon>Metazoa</taxon>
        <taxon>Ecdysozoa</taxon>
        <taxon>Arthropoda</taxon>
        <taxon>Hexapoda</taxon>
        <taxon>Insecta</taxon>
        <taxon>Pterygota</taxon>
        <taxon>Neoptera</taxon>
        <taxon>Paraneoptera</taxon>
        <taxon>Psocodea</taxon>
        <taxon>Troctomorpha</taxon>
        <taxon>Phthiraptera</taxon>
        <taxon>Anoplura</taxon>
        <taxon>Pediculidae</taxon>
        <taxon>Pediculus</taxon>
    </lineage>
</organism>
<name>E0VJ73_PEDHC</name>
<dbReference type="eggNOG" id="KOG1721">
    <property type="taxonomic scope" value="Eukaryota"/>
</dbReference>
<evidence type="ECO:0000313" key="2">
    <source>
        <dbReference type="EMBL" id="EEB13429.1"/>
    </source>
</evidence>
<dbReference type="AlphaFoldDB" id="E0VJ73"/>
<dbReference type="EnsemblMetazoa" id="PHUM239240-RA">
    <property type="protein sequence ID" value="PHUM239240-PA"/>
    <property type="gene ID" value="PHUM239240"/>
</dbReference>
<reference evidence="3" key="3">
    <citation type="submission" date="2021-02" db="UniProtKB">
        <authorList>
            <consortium name="EnsemblMetazoa"/>
        </authorList>
    </citation>
    <scope>IDENTIFICATION</scope>
    <source>
        <strain evidence="3">USDA</strain>
    </source>
</reference>
<dbReference type="GeneID" id="8230701"/>
<evidence type="ECO:0000313" key="4">
    <source>
        <dbReference type="Proteomes" id="UP000009046"/>
    </source>
</evidence>
<dbReference type="Proteomes" id="UP000009046">
    <property type="component" value="Unassembled WGS sequence"/>
</dbReference>
<proteinExistence type="predicted"/>
<evidence type="ECO:0000256" key="1">
    <source>
        <dbReference type="SAM" id="MobiDB-lite"/>
    </source>
</evidence>
<dbReference type="VEuPathDB" id="VectorBase:PHUM239240"/>
<dbReference type="KEGG" id="phu:Phum_PHUM239240"/>
<reference evidence="2" key="1">
    <citation type="submission" date="2007-04" db="EMBL/GenBank/DDBJ databases">
        <title>Annotation of Pediculus humanus corporis strain USDA.</title>
        <authorList>
            <person name="Kirkness E."/>
            <person name="Hannick L."/>
            <person name="Hass B."/>
            <person name="Bruggner R."/>
            <person name="Lawson D."/>
            <person name="Bidwell S."/>
            <person name="Joardar V."/>
            <person name="Caler E."/>
            <person name="Walenz B."/>
            <person name="Inman J."/>
            <person name="Schobel S."/>
            <person name="Galinsky K."/>
            <person name="Amedeo P."/>
            <person name="Strausberg R."/>
        </authorList>
    </citation>
    <scope>NUCLEOTIDE SEQUENCE</scope>
    <source>
        <strain evidence="2">USDA</strain>
    </source>
</reference>
<gene>
    <name evidence="3" type="primary">8230701</name>
    <name evidence="2" type="ORF">Phum_PHUM239240</name>
</gene>
<dbReference type="HOGENOM" id="CLU_1191133_0_0_1"/>
<evidence type="ECO:0000313" key="3">
    <source>
        <dbReference type="EnsemblMetazoa" id="PHUM239240-PA"/>
    </source>
</evidence>